<dbReference type="GO" id="GO:0003676">
    <property type="term" value="F:nucleic acid binding"/>
    <property type="evidence" value="ECO:0007669"/>
    <property type="project" value="InterPro"/>
</dbReference>
<keyword evidence="1" id="KW-0862">Zinc</keyword>
<dbReference type="SMART" id="SM00343">
    <property type="entry name" value="ZnF_C2HC"/>
    <property type="match status" value="1"/>
</dbReference>
<dbReference type="PROSITE" id="PS50158">
    <property type="entry name" value="ZF_CCHC"/>
    <property type="match status" value="1"/>
</dbReference>
<dbReference type="GO" id="GO:0008270">
    <property type="term" value="F:zinc ion binding"/>
    <property type="evidence" value="ECO:0007669"/>
    <property type="project" value="UniProtKB-KW"/>
</dbReference>
<evidence type="ECO:0000313" key="4">
    <source>
        <dbReference type="EMBL" id="TXG72803.1"/>
    </source>
</evidence>
<comment type="caution">
    <text evidence="4">The sequence shown here is derived from an EMBL/GenBank/DDBJ whole genome shotgun (WGS) entry which is preliminary data.</text>
</comment>
<dbReference type="PANTHER" id="PTHR31366">
    <property type="entry name" value="UPF0739 PROTEIN C1ORF74"/>
    <property type="match status" value="1"/>
</dbReference>
<feature type="compositionally biased region" description="Basic and acidic residues" evidence="2">
    <location>
        <begin position="250"/>
        <end position="259"/>
    </location>
</feature>
<proteinExistence type="predicted"/>
<dbReference type="InterPro" id="IPR027850">
    <property type="entry name" value="DUF4504"/>
</dbReference>
<evidence type="ECO:0000313" key="5">
    <source>
        <dbReference type="Proteomes" id="UP000323000"/>
    </source>
</evidence>
<name>A0A5C7ITS6_9ROSI</name>
<evidence type="ECO:0000256" key="1">
    <source>
        <dbReference type="PROSITE-ProRule" id="PRU00047"/>
    </source>
</evidence>
<feature type="compositionally biased region" description="Polar residues" evidence="2">
    <location>
        <begin position="100"/>
        <end position="127"/>
    </location>
</feature>
<dbReference type="Gene3D" id="4.10.60.10">
    <property type="entry name" value="Zinc finger, CCHC-type"/>
    <property type="match status" value="1"/>
</dbReference>
<keyword evidence="5" id="KW-1185">Reference proteome</keyword>
<feature type="region of interest" description="Disordered" evidence="2">
    <location>
        <begin position="98"/>
        <end position="142"/>
    </location>
</feature>
<dbReference type="AlphaFoldDB" id="A0A5C7ITS6"/>
<evidence type="ECO:0000256" key="2">
    <source>
        <dbReference type="SAM" id="MobiDB-lite"/>
    </source>
</evidence>
<feature type="region of interest" description="Disordered" evidence="2">
    <location>
        <begin position="240"/>
        <end position="259"/>
    </location>
</feature>
<dbReference type="SUPFAM" id="SSF57756">
    <property type="entry name" value="Retrovirus zinc finger-like domains"/>
    <property type="match status" value="1"/>
</dbReference>
<dbReference type="Pfam" id="PF03732">
    <property type="entry name" value="Retrotrans_gag"/>
    <property type="match status" value="1"/>
</dbReference>
<dbReference type="EMBL" id="VAHF01000001">
    <property type="protein sequence ID" value="TXG72803.1"/>
    <property type="molecule type" value="Genomic_DNA"/>
</dbReference>
<dbReference type="Pfam" id="PF14953">
    <property type="entry name" value="DUF4504"/>
    <property type="match status" value="1"/>
</dbReference>
<dbReference type="InterPro" id="IPR001878">
    <property type="entry name" value="Znf_CCHC"/>
</dbReference>
<keyword evidence="1" id="KW-0863">Zinc-finger</keyword>
<dbReference type="OrthoDB" id="2395010at2759"/>
<protein>
    <recommendedName>
        <fullName evidence="3">CCHC-type domain-containing protein</fullName>
    </recommendedName>
</protein>
<feature type="domain" description="CCHC-type" evidence="3">
    <location>
        <begin position="150"/>
        <end position="166"/>
    </location>
</feature>
<dbReference type="Pfam" id="PF00098">
    <property type="entry name" value="zf-CCHC"/>
    <property type="match status" value="1"/>
</dbReference>
<dbReference type="Proteomes" id="UP000323000">
    <property type="component" value="Chromosome 1"/>
</dbReference>
<dbReference type="InterPro" id="IPR036875">
    <property type="entry name" value="Znf_CCHC_sf"/>
</dbReference>
<evidence type="ECO:0000259" key="3">
    <source>
        <dbReference type="PROSITE" id="PS50158"/>
    </source>
</evidence>
<gene>
    <name evidence="4" type="ORF">EZV62_001382</name>
</gene>
<accession>A0A5C7ITS6</accession>
<dbReference type="PANTHER" id="PTHR31366:SF2">
    <property type="entry name" value="UPF0739 PROTEIN C1ORF74"/>
    <property type="match status" value="1"/>
</dbReference>
<reference evidence="5" key="1">
    <citation type="journal article" date="2019" name="Gigascience">
        <title>De novo genome assembly of the endangered Acer yangbiense, a plant species with extremely small populations endemic to Yunnan Province, China.</title>
        <authorList>
            <person name="Yang J."/>
            <person name="Wariss H.M."/>
            <person name="Tao L."/>
            <person name="Zhang R."/>
            <person name="Yun Q."/>
            <person name="Hollingsworth P."/>
            <person name="Dao Z."/>
            <person name="Luo G."/>
            <person name="Guo H."/>
            <person name="Ma Y."/>
            <person name="Sun W."/>
        </authorList>
    </citation>
    <scope>NUCLEOTIDE SEQUENCE [LARGE SCALE GENOMIC DNA]</scope>
    <source>
        <strain evidence="5">cv. Malutang</strain>
    </source>
</reference>
<keyword evidence="1" id="KW-0479">Metal-binding</keyword>
<organism evidence="4 5">
    <name type="scientific">Acer yangbiense</name>
    <dbReference type="NCBI Taxonomy" id="1000413"/>
    <lineage>
        <taxon>Eukaryota</taxon>
        <taxon>Viridiplantae</taxon>
        <taxon>Streptophyta</taxon>
        <taxon>Embryophyta</taxon>
        <taxon>Tracheophyta</taxon>
        <taxon>Spermatophyta</taxon>
        <taxon>Magnoliopsida</taxon>
        <taxon>eudicotyledons</taxon>
        <taxon>Gunneridae</taxon>
        <taxon>Pentapetalae</taxon>
        <taxon>rosids</taxon>
        <taxon>malvids</taxon>
        <taxon>Sapindales</taxon>
        <taxon>Sapindaceae</taxon>
        <taxon>Hippocastanoideae</taxon>
        <taxon>Acereae</taxon>
        <taxon>Acer</taxon>
    </lineage>
</organism>
<dbReference type="InterPro" id="IPR005162">
    <property type="entry name" value="Retrotrans_gag_dom"/>
</dbReference>
<sequence length="574" mass="64933">MRKQLKRKYMPKNYRQDSFLKFHNFKQKDLSVEEYTSEFDNQRMLCNITEPVEQTIARYLRGLQTDICNIVQLKPYWTYNDVVKLSLKVEKQIREGRGGSSRSWIRENNTNRASMSTTKVVSSTNVGATPKATRKQEGAANSSNRSSSIRCFKCQGIGHIASDCPNQKIVSLVEETMDDLIEEDELIEDDRPQFDEEITYGDQGPVPKMNAANRNDEVVKKGSGKNVVNRNVHSNNVVVGKNHRIGKQPRKPDDNHQERIEDELEDSDVLKALNQNLIESILTCKDTGESSMETVSVSDPAIYLEQVDVPDILALCTGMRPVIMVDYGGKIPELQEHLCALLKLCQQESHIFERLRVMVIEDMIYLIHVEGLAELVSSSLNSEAELQFVDLEQDPPKMITLTEKSSLGMQLKSVQKLFSSFFPLSGENNDLDHTVNAKSPDVPIASQSSEFIDLSSCMNDTQITVPTLNGWLLGYPVVYLFSKEHIADAIYNLSTKSLRIFKVLVCRNGSTYKGSPPDELMSFSVPYDLSMGGSNEPWAEMFMAEMQSKWGKCKQTWRTLQMEVSECYPQAIAL</sequence>